<comment type="caution">
    <text evidence="2">The sequence shown here is derived from an EMBL/GenBank/DDBJ whole genome shotgun (WGS) entry which is preliminary data.</text>
</comment>
<sequence length="117" mass="13361">MSSAKSQVLEHNIAIRPYQIGEEAQIVDFLNLCYGQWGTLAKWEGLYPQYPTFDKDSVFIIEENGEIVGHRGLHFRNLVVRHRDNIPTATLGDTAIHPLYRSLGLYARLHEVTLRVA</sequence>
<evidence type="ECO:0000259" key="1">
    <source>
        <dbReference type="PROSITE" id="PS51186"/>
    </source>
</evidence>
<dbReference type="AlphaFoldDB" id="X1D7F6"/>
<dbReference type="InterPro" id="IPR016181">
    <property type="entry name" value="Acyl_CoA_acyltransferase"/>
</dbReference>
<protein>
    <recommendedName>
        <fullName evidence="1">N-acetyltransferase domain-containing protein</fullName>
    </recommendedName>
</protein>
<feature type="domain" description="N-acetyltransferase" evidence="1">
    <location>
        <begin position="13"/>
        <end position="117"/>
    </location>
</feature>
<organism evidence="2">
    <name type="scientific">marine sediment metagenome</name>
    <dbReference type="NCBI Taxonomy" id="412755"/>
    <lineage>
        <taxon>unclassified sequences</taxon>
        <taxon>metagenomes</taxon>
        <taxon>ecological metagenomes</taxon>
    </lineage>
</organism>
<evidence type="ECO:0000313" key="2">
    <source>
        <dbReference type="EMBL" id="GAH04215.1"/>
    </source>
</evidence>
<feature type="non-terminal residue" evidence="2">
    <location>
        <position position="117"/>
    </location>
</feature>
<dbReference type="SUPFAM" id="SSF55729">
    <property type="entry name" value="Acyl-CoA N-acyltransferases (Nat)"/>
    <property type="match status" value="1"/>
</dbReference>
<dbReference type="PROSITE" id="PS51186">
    <property type="entry name" value="GNAT"/>
    <property type="match status" value="1"/>
</dbReference>
<dbReference type="EMBL" id="BART01024457">
    <property type="protein sequence ID" value="GAH04215.1"/>
    <property type="molecule type" value="Genomic_DNA"/>
</dbReference>
<dbReference type="Gene3D" id="3.40.630.30">
    <property type="match status" value="1"/>
</dbReference>
<gene>
    <name evidence="2" type="ORF">S01H4_44168</name>
</gene>
<dbReference type="Pfam" id="PF13527">
    <property type="entry name" value="Acetyltransf_9"/>
    <property type="match status" value="1"/>
</dbReference>
<proteinExistence type="predicted"/>
<dbReference type="InterPro" id="IPR000182">
    <property type="entry name" value="GNAT_dom"/>
</dbReference>
<dbReference type="GO" id="GO:0016747">
    <property type="term" value="F:acyltransferase activity, transferring groups other than amino-acyl groups"/>
    <property type="evidence" value="ECO:0007669"/>
    <property type="project" value="InterPro"/>
</dbReference>
<reference evidence="2" key="1">
    <citation type="journal article" date="2014" name="Front. Microbiol.">
        <title>High frequency of phylogenetically diverse reductive dehalogenase-homologous genes in deep subseafloor sedimentary metagenomes.</title>
        <authorList>
            <person name="Kawai M."/>
            <person name="Futagami T."/>
            <person name="Toyoda A."/>
            <person name="Takaki Y."/>
            <person name="Nishi S."/>
            <person name="Hori S."/>
            <person name="Arai W."/>
            <person name="Tsubouchi T."/>
            <person name="Morono Y."/>
            <person name="Uchiyama I."/>
            <person name="Ito T."/>
            <person name="Fujiyama A."/>
            <person name="Inagaki F."/>
            <person name="Takami H."/>
        </authorList>
    </citation>
    <scope>NUCLEOTIDE SEQUENCE</scope>
    <source>
        <strain evidence="2">Expedition CK06-06</strain>
    </source>
</reference>
<name>X1D7F6_9ZZZZ</name>
<accession>X1D7F6</accession>
<dbReference type="CDD" id="cd04301">
    <property type="entry name" value="NAT_SF"/>
    <property type="match status" value="1"/>
</dbReference>